<evidence type="ECO:0000313" key="12">
    <source>
        <dbReference type="EMBL" id="GFG31362.1"/>
    </source>
</evidence>
<comment type="similarity">
    <text evidence="2 11">Belongs to the mitochondrial carrier (TC 2.A.29) family.</text>
</comment>
<keyword evidence="6" id="KW-0999">Mitochondrion inner membrane</keyword>
<proteinExistence type="inferred from homology"/>
<evidence type="ECO:0000256" key="10">
    <source>
        <dbReference type="PROSITE-ProRule" id="PRU00282"/>
    </source>
</evidence>
<evidence type="ECO:0008006" key="14">
    <source>
        <dbReference type="Google" id="ProtNLM"/>
    </source>
</evidence>
<evidence type="ECO:0000256" key="6">
    <source>
        <dbReference type="ARBA" id="ARBA00022792"/>
    </source>
</evidence>
<dbReference type="SUPFAM" id="SSF103506">
    <property type="entry name" value="Mitochondrial carrier"/>
    <property type="match status" value="1"/>
</dbReference>
<dbReference type="InParanoid" id="A0A6L2PJK0"/>
<dbReference type="AlphaFoldDB" id="A0A6L2PJK0"/>
<comment type="caution">
    <text evidence="12">The sequence shown here is derived from an EMBL/GenBank/DDBJ whole genome shotgun (WGS) entry which is preliminary data.</text>
</comment>
<evidence type="ECO:0000256" key="2">
    <source>
        <dbReference type="ARBA" id="ARBA00006375"/>
    </source>
</evidence>
<dbReference type="GO" id="GO:0051724">
    <property type="term" value="F:NAD transmembrane transporter activity"/>
    <property type="evidence" value="ECO:0007669"/>
    <property type="project" value="TreeGrafter"/>
</dbReference>
<dbReference type="EMBL" id="BLKM01000301">
    <property type="protein sequence ID" value="GFG31362.1"/>
    <property type="molecule type" value="Genomic_DNA"/>
</dbReference>
<accession>A0A6L2PJK0</accession>
<dbReference type="GO" id="GO:0005743">
    <property type="term" value="C:mitochondrial inner membrane"/>
    <property type="evidence" value="ECO:0007669"/>
    <property type="project" value="UniProtKB-SubCell"/>
</dbReference>
<keyword evidence="4 10" id="KW-0812">Transmembrane</keyword>
<evidence type="ECO:0000256" key="9">
    <source>
        <dbReference type="ARBA" id="ARBA00023136"/>
    </source>
</evidence>
<dbReference type="PANTHER" id="PTHR46131:SF1">
    <property type="entry name" value="SD08549P"/>
    <property type="match status" value="1"/>
</dbReference>
<keyword evidence="9 10" id="KW-0472">Membrane</keyword>
<keyword evidence="3 11" id="KW-0813">Transport</keyword>
<protein>
    <recommendedName>
        <fullName evidence="14">Solute carrier family 25 member 51</fullName>
    </recommendedName>
</protein>
<evidence type="ECO:0000256" key="4">
    <source>
        <dbReference type="ARBA" id="ARBA00022692"/>
    </source>
</evidence>
<dbReference type="InterPro" id="IPR023395">
    <property type="entry name" value="MCP_dom_sf"/>
</dbReference>
<evidence type="ECO:0000313" key="13">
    <source>
        <dbReference type="Proteomes" id="UP000502823"/>
    </source>
</evidence>
<organism evidence="12 13">
    <name type="scientific">Coptotermes formosanus</name>
    <name type="common">Formosan subterranean termite</name>
    <dbReference type="NCBI Taxonomy" id="36987"/>
    <lineage>
        <taxon>Eukaryota</taxon>
        <taxon>Metazoa</taxon>
        <taxon>Ecdysozoa</taxon>
        <taxon>Arthropoda</taxon>
        <taxon>Hexapoda</taxon>
        <taxon>Insecta</taxon>
        <taxon>Pterygota</taxon>
        <taxon>Neoptera</taxon>
        <taxon>Polyneoptera</taxon>
        <taxon>Dictyoptera</taxon>
        <taxon>Blattodea</taxon>
        <taxon>Blattoidea</taxon>
        <taxon>Termitoidae</taxon>
        <taxon>Rhinotermitidae</taxon>
        <taxon>Coptotermes</taxon>
    </lineage>
</organism>
<dbReference type="InterPro" id="IPR052465">
    <property type="entry name" value="Mito_NAD+_Carrier"/>
</dbReference>
<gene>
    <name evidence="12" type="ORF">Cfor_06088</name>
</gene>
<evidence type="ECO:0000256" key="3">
    <source>
        <dbReference type="ARBA" id="ARBA00022448"/>
    </source>
</evidence>
<reference evidence="13" key="1">
    <citation type="submission" date="2020-01" db="EMBL/GenBank/DDBJ databases">
        <title>Draft genome sequence of the Termite Coptotermes fromosanus.</title>
        <authorList>
            <person name="Itakura S."/>
            <person name="Yosikawa Y."/>
            <person name="Umezawa K."/>
        </authorList>
    </citation>
    <scope>NUCLEOTIDE SEQUENCE [LARGE SCALE GENOMIC DNA]</scope>
</reference>
<evidence type="ECO:0000256" key="11">
    <source>
        <dbReference type="RuleBase" id="RU000488"/>
    </source>
</evidence>
<dbReference type="PROSITE" id="PS50920">
    <property type="entry name" value="SOLCAR"/>
    <property type="match status" value="2"/>
</dbReference>
<dbReference type="OrthoDB" id="2139348at2759"/>
<name>A0A6L2PJK0_COPFO</name>
<keyword evidence="5" id="KW-0677">Repeat</keyword>
<feature type="repeat" description="Solcar" evidence="10">
    <location>
        <begin position="57"/>
        <end position="142"/>
    </location>
</feature>
<feature type="repeat" description="Solcar" evidence="10">
    <location>
        <begin position="151"/>
        <end position="236"/>
    </location>
</feature>
<keyword evidence="8" id="KW-0496">Mitochondrion</keyword>
<dbReference type="PANTHER" id="PTHR46131">
    <property type="entry name" value="SD08549P"/>
    <property type="match status" value="1"/>
</dbReference>
<dbReference type="Proteomes" id="UP000502823">
    <property type="component" value="Unassembled WGS sequence"/>
</dbReference>
<dbReference type="Pfam" id="PF00153">
    <property type="entry name" value="Mito_carr"/>
    <property type="match status" value="2"/>
</dbReference>
<keyword evidence="7" id="KW-1133">Transmembrane helix</keyword>
<keyword evidence="13" id="KW-1185">Reference proteome</keyword>
<evidence type="ECO:0000256" key="8">
    <source>
        <dbReference type="ARBA" id="ARBA00023128"/>
    </source>
</evidence>
<sequence>MLHGVGVGNAAGQLSSEGFYYLYRGILPPLCQKTLSLSIMFGVYEECRRPLENADVPHYLSKAIASIVAGTVEATLTPFERVQTLLQHEHYHSNFKNMIHALKVIGVNYGFKEYYRGLVPILLRNGPSNVFFFFLRDEANYHLPHYDSWWGQASQQFVSGALIGGFISTIFYPLNVVKVHVQSTLGGEFQKFTSVLAELYRTRGLRSMYRGVHMNYTRSFISWGVINAAYEFLKKSVF</sequence>
<evidence type="ECO:0000256" key="1">
    <source>
        <dbReference type="ARBA" id="ARBA00004448"/>
    </source>
</evidence>
<evidence type="ECO:0000256" key="5">
    <source>
        <dbReference type="ARBA" id="ARBA00022737"/>
    </source>
</evidence>
<dbReference type="FunCoup" id="A0A6L2PJK0">
    <property type="interactions" value="1155"/>
</dbReference>
<dbReference type="InterPro" id="IPR018108">
    <property type="entry name" value="MCP_transmembrane"/>
</dbReference>
<dbReference type="Gene3D" id="1.50.40.10">
    <property type="entry name" value="Mitochondrial carrier domain"/>
    <property type="match status" value="1"/>
</dbReference>
<comment type="subcellular location">
    <subcellularLocation>
        <location evidence="1">Mitochondrion inner membrane</location>
        <topology evidence="1">Multi-pass membrane protein</topology>
    </subcellularLocation>
</comment>
<evidence type="ECO:0000256" key="7">
    <source>
        <dbReference type="ARBA" id="ARBA00022989"/>
    </source>
</evidence>